<evidence type="ECO:0000256" key="1">
    <source>
        <dbReference type="ARBA" id="ARBA00007374"/>
    </source>
</evidence>
<dbReference type="GO" id="GO:0016303">
    <property type="term" value="F:1-phosphatidylinositol-3-kinase activity"/>
    <property type="evidence" value="ECO:0007669"/>
    <property type="project" value="EnsemblFungi"/>
</dbReference>
<dbReference type="GO" id="GO:0045944">
    <property type="term" value="P:positive regulation of transcription by RNA polymerase II"/>
    <property type="evidence" value="ECO:0007669"/>
    <property type="project" value="EnsemblFungi"/>
</dbReference>
<dbReference type="GO" id="GO:0008440">
    <property type="term" value="F:inositol-1,4,5-trisphosphate 3-kinase activity"/>
    <property type="evidence" value="ECO:0007669"/>
    <property type="project" value="EnsemblFungi"/>
</dbReference>
<name>A0A0W0CBT4_CANGB</name>
<dbReference type="PANTHER" id="PTHR12400:SF103">
    <property type="entry name" value="INOSITOL POLYPHOSPHATE MULTIKINASE"/>
    <property type="match status" value="1"/>
</dbReference>
<evidence type="ECO:0000256" key="4">
    <source>
        <dbReference type="RuleBase" id="RU363090"/>
    </source>
</evidence>
<dbReference type="GO" id="GO:0005737">
    <property type="term" value="C:cytoplasm"/>
    <property type="evidence" value="ECO:0007669"/>
    <property type="project" value="TreeGrafter"/>
</dbReference>
<dbReference type="Pfam" id="PF03770">
    <property type="entry name" value="IPK"/>
    <property type="match status" value="1"/>
</dbReference>
<dbReference type="EMBL" id="LLZZ01000151">
    <property type="protein sequence ID" value="KTA98811.1"/>
    <property type="molecule type" value="Genomic_DNA"/>
</dbReference>
<dbReference type="VEuPathDB" id="FungiDB:B1J91_E00759g"/>
<dbReference type="GO" id="GO:0000122">
    <property type="term" value="P:negative regulation of transcription by RNA polymerase II"/>
    <property type="evidence" value="ECO:0007669"/>
    <property type="project" value="EnsemblFungi"/>
</dbReference>
<dbReference type="AlphaFoldDB" id="A0A0W0CBT4"/>
<dbReference type="GO" id="GO:0000821">
    <property type="term" value="P:regulation of arginine metabolic process"/>
    <property type="evidence" value="ECO:0007669"/>
    <property type="project" value="EnsemblFungi"/>
</dbReference>
<dbReference type="VEuPathDB" id="FungiDB:CAGL0E00759g"/>
<evidence type="ECO:0000313" key="5">
    <source>
        <dbReference type="EMBL" id="KTA98811.1"/>
    </source>
</evidence>
<dbReference type="GO" id="GO:0000823">
    <property type="term" value="F:inositol-1,4,5-trisphosphate 6-kinase activity"/>
    <property type="evidence" value="ECO:0007669"/>
    <property type="project" value="EnsemblFungi"/>
</dbReference>
<sequence>MRAFQHRAAGHDGLLTEGEGALVFKPYHAKEAAFYMEVQRRRVDEPGAAQDVPLHLWMPCFMGVLEQGDVRKPGASGNTPAGSKYIVLNNLLHGYSRPNVMDIKLGSVLYDEDAPLEKRQRLQEVSRTTTSGSLAFRICGMKIERRKASCAALDEAHYDVETHHGVEYLSVNKFYGRTRTKDDISEAIELFFNNERLSKPRKKQLYDTFWQRLQLFYNTLLDTKARFISSSLLFVYESDPAVWEELDDVDELVHDYEVELIDTDEEDNELAGGFVQQTTQASMVIDTRDDDELPNPTIMNEKVEPRNKKLSSMTFIDFAHSQFTDTDDYDENIILGVENLIDIFNELRN</sequence>
<accession>A0A0W0CBT4</accession>
<dbReference type="GO" id="GO:0000825">
    <property type="term" value="F:inositol-1,3,4,5-tetrakisphosphate 6-kinase activity"/>
    <property type="evidence" value="ECO:0007669"/>
    <property type="project" value="EnsemblFungi"/>
</dbReference>
<evidence type="ECO:0000256" key="2">
    <source>
        <dbReference type="ARBA" id="ARBA00022679"/>
    </source>
</evidence>
<evidence type="ECO:0000256" key="3">
    <source>
        <dbReference type="ARBA" id="ARBA00022777"/>
    </source>
</evidence>
<dbReference type="InterPro" id="IPR005522">
    <property type="entry name" value="IPK"/>
</dbReference>
<dbReference type="VEuPathDB" id="FungiDB:GVI51_E00539"/>
<proteinExistence type="inferred from homology"/>
<dbReference type="InterPro" id="IPR038286">
    <property type="entry name" value="IPK_sf"/>
</dbReference>
<dbReference type="Proteomes" id="UP000054886">
    <property type="component" value="Unassembled WGS sequence"/>
</dbReference>
<comment type="caution">
    <text evidence="6">The sequence shown here is derived from an EMBL/GenBank/DDBJ whole genome shotgun (WGS) entry which is preliminary data.</text>
</comment>
<dbReference type="SUPFAM" id="SSF56104">
    <property type="entry name" value="SAICAR synthase-like"/>
    <property type="match status" value="1"/>
</dbReference>
<dbReference type="GO" id="GO:0050821">
    <property type="term" value="P:protein stabilization"/>
    <property type="evidence" value="ECO:0007669"/>
    <property type="project" value="EnsemblFungi"/>
</dbReference>
<comment type="similarity">
    <text evidence="1 4">Belongs to the inositol phosphokinase (IPK) family.</text>
</comment>
<dbReference type="Gene3D" id="3.30.470.160">
    <property type="entry name" value="Inositol polyphosphate kinase"/>
    <property type="match status" value="1"/>
</dbReference>
<keyword evidence="3 4" id="KW-0418">Kinase</keyword>
<dbReference type="EMBL" id="LLZZ01000001">
    <property type="protein sequence ID" value="KTB14219.1"/>
    <property type="molecule type" value="Genomic_DNA"/>
</dbReference>
<dbReference type="VEuPathDB" id="FungiDB:GWK60_E00539"/>
<keyword evidence="2 4" id="KW-0808">Transferase</keyword>
<gene>
    <name evidence="5" type="ORF">AO440_000907</name>
    <name evidence="6" type="ORF">AO440_004702</name>
</gene>
<dbReference type="EC" id="2.7.-.-" evidence="4"/>
<dbReference type="GO" id="GO:0005634">
    <property type="term" value="C:nucleus"/>
    <property type="evidence" value="ECO:0007669"/>
    <property type="project" value="EnsemblFungi"/>
</dbReference>
<protein>
    <recommendedName>
        <fullName evidence="4">Kinase</fullName>
        <ecNumber evidence="4">2.7.-.-</ecNumber>
    </recommendedName>
</protein>
<dbReference type="PANTHER" id="PTHR12400">
    <property type="entry name" value="INOSITOL POLYPHOSPHATE KINASE"/>
    <property type="match status" value="1"/>
</dbReference>
<dbReference type="GO" id="GO:0016236">
    <property type="term" value="P:macroautophagy"/>
    <property type="evidence" value="ECO:0007669"/>
    <property type="project" value="EnsemblFungi"/>
</dbReference>
<dbReference type="GO" id="GO:0000827">
    <property type="term" value="F:inositol-1,3,4,5,6-pentakisphosphate kinase activity"/>
    <property type="evidence" value="ECO:0007669"/>
    <property type="project" value="EnsemblFungi"/>
</dbReference>
<evidence type="ECO:0000313" key="6">
    <source>
        <dbReference type="EMBL" id="KTB14219.1"/>
    </source>
</evidence>
<dbReference type="GO" id="GO:0030674">
    <property type="term" value="F:protein-macromolecule adaptor activity"/>
    <property type="evidence" value="ECO:0007669"/>
    <property type="project" value="EnsemblFungi"/>
</dbReference>
<evidence type="ECO:0000313" key="7">
    <source>
        <dbReference type="Proteomes" id="UP000054886"/>
    </source>
</evidence>
<dbReference type="GO" id="GO:0032958">
    <property type="term" value="P:inositol phosphate biosynthetic process"/>
    <property type="evidence" value="ECO:0007669"/>
    <property type="project" value="EnsemblFungi"/>
</dbReference>
<organism evidence="6 7">
    <name type="scientific">Candida glabrata</name>
    <name type="common">Yeast</name>
    <name type="synonym">Torulopsis glabrata</name>
    <dbReference type="NCBI Taxonomy" id="5478"/>
    <lineage>
        <taxon>Eukaryota</taxon>
        <taxon>Fungi</taxon>
        <taxon>Dikarya</taxon>
        <taxon>Ascomycota</taxon>
        <taxon>Saccharomycotina</taxon>
        <taxon>Saccharomycetes</taxon>
        <taxon>Saccharomycetales</taxon>
        <taxon>Saccharomycetaceae</taxon>
        <taxon>Nakaseomyces</taxon>
    </lineage>
</organism>
<reference evidence="6 7" key="1">
    <citation type="submission" date="2015-10" db="EMBL/GenBank/DDBJ databases">
        <title>Draft genomes sequences of Candida glabrata isolates 1A, 1B, 2A, 2B, 3A and 3B.</title>
        <authorList>
            <person name="Haavelsrud O.E."/>
            <person name="Gaustad P."/>
        </authorList>
    </citation>
    <scope>NUCLEOTIDE SEQUENCE [LARGE SCALE GENOMIC DNA]</scope>
    <source>
        <strain evidence="6">910700640</strain>
    </source>
</reference>
<dbReference type="GO" id="GO:0000824">
    <property type="term" value="F:inositol-1,4,5,6-tetrakisphosphate 3-kinase activity"/>
    <property type="evidence" value="ECO:0007669"/>
    <property type="project" value="EnsemblFungi"/>
</dbReference>